<keyword evidence="3" id="KW-0238">DNA-binding</keyword>
<dbReference type="PRINTS" id="PR00035">
    <property type="entry name" value="HTHGNTR"/>
</dbReference>
<feature type="domain" description="HTH gntR-type" evidence="5">
    <location>
        <begin position="1"/>
        <end position="69"/>
    </location>
</feature>
<evidence type="ECO:0000313" key="6">
    <source>
        <dbReference type="EMBL" id="QAA30310.1"/>
    </source>
</evidence>
<protein>
    <submittedName>
        <fullName evidence="6">GntR family transcriptional regulator</fullName>
    </submittedName>
</protein>
<keyword evidence="1" id="KW-0678">Repressor</keyword>
<dbReference type="InterPro" id="IPR036388">
    <property type="entry name" value="WH-like_DNA-bd_sf"/>
</dbReference>
<dbReference type="PANTHER" id="PTHR44846:SF5">
    <property type="entry name" value="HTH-TYPE TRANSCRIPTIONAL REGULATOR GMUR"/>
    <property type="match status" value="1"/>
</dbReference>
<sequence length="236" mass="26968">MTKYMQIANDIRNQIVQGSLQANEQLPFEKDLCEKYEASKMTVKKALDILVAEGLIVKRRGSGTFVKSISSTDMSKLLVSNQFRGLTALYSNRKVTSELLKFEVIASNEEIKSKLNLENEEFVYSILRVRYLDNKPFVMENTYMPISLIPGLKRQHALDSIYSYIENDLGLKVQSSHRTIRVRKASDIEQDHLNLEPNDPVAVVEQVAYLESGSAFEYSISIHRYDGFAFETVIVR</sequence>
<gene>
    <name evidence="6" type="ORF">C1I91_00650</name>
</gene>
<evidence type="ECO:0000256" key="3">
    <source>
        <dbReference type="ARBA" id="ARBA00023125"/>
    </source>
</evidence>
<dbReference type="PANTHER" id="PTHR44846">
    <property type="entry name" value="MANNOSYL-D-GLYCERATE TRANSPORT/METABOLISM SYSTEM REPRESSOR MNGR-RELATED"/>
    <property type="match status" value="1"/>
</dbReference>
<dbReference type="FunFam" id="1.10.10.10:FF:000079">
    <property type="entry name" value="GntR family transcriptional regulator"/>
    <property type="match status" value="1"/>
</dbReference>
<dbReference type="Gene3D" id="3.40.1410.10">
    <property type="entry name" value="Chorismate lyase-like"/>
    <property type="match status" value="1"/>
</dbReference>
<dbReference type="OrthoDB" id="9816541at2"/>
<dbReference type="GO" id="GO:0003677">
    <property type="term" value="F:DNA binding"/>
    <property type="evidence" value="ECO:0007669"/>
    <property type="project" value="UniProtKB-KW"/>
</dbReference>
<dbReference type="RefSeq" id="WP_128210761.1">
    <property type="nucleotide sequence ID" value="NZ_CP025746.1"/>
</dbReference>
<dbReference type="Pfam" id="PF00392">
    <property type="entry name" value="GntR"/>
    <property type="match status" value="1"/>
</dbReference>
<dbReference type="SUPFAM" id="SSF64288">
    <property type="entry name" value="Chorismate lyase-like"/>
    <property type="match status" value="1"/>
</dbReference>
<evidence type="ECO:0000313" key="7">
    <source>
        <dbReference type="Proteomes" id="UP000286268"/>
    </source>
</evidence>
<dbReference type="InterPro" id="IPR050679">
    <property type="entry name" value="Bact_HTH_transcr_reg"/>
</dbReference>
<dbReference type="KEGG" id="cmah:C1I91_00650"/>
<dbReference type="FunFam" id="3.40.1410.10:FF:000008">
    <property type="entry name" value="Transcriptional regulator, GntR family"/>
    <property type="match status" value="1"/>
</dbReference>
<dbReference type="Pfam" id="PF07702">
    <property type="entry name" value="UTRA"/>
    <property type="match status" value="1"/>
</dbReference>
<dbReference type="Proteomes" id="UP000286268">
    <property type="component" value="Chromosome"/>
</dbReference>
<dbReference type="GO" id="GO:0045892">
    <property type="term" value="P:negative regulation of DNA-templated transcription"/>
    <property type="evidence" value="ECO:0007669"/>
    <property type="project" value="TreeGrafter"/>
</dbReference>
<evidence type="ECO:0000259" key="5">
    <source>
        <dbReference type="PROSITE" id="PS50949"/>
    </source>
</evidence>
<evidence type="ECO:0000256" key="2">
    <source>
        <dbReference type="ARBA" id="ARBA00023015"/>
    </source>
</evidence>
<evidence type="ECO:0000256" key="4">
    <source>
        <dbReference type="ARBA" id="ARBA00023163"/>
    </source>
</evidence>
<dbReference type="AlphaFoldDB" id="A0A3R5TCR9"/>
<dbReference type="InterPro" id="IPR036390">
    <property type="entry name" value="WH_DNA-bd_sf"/>
</dbReference>
<dbReference type="Gene3D" id="1.10.10.10">
    <property type="entry name" value="Winged helix-like DNA-binding domain superfamily/Winged helix DNA-binding domain"/>
    <property type="match status" value="1"/>
</dbReference>
<dbReference type="EMBL" id="CP025746">
    <property type="protein sequence ID" value="QAA30310.1"/>
    <property type="molecule type" value="Genomic_DNA"/>
</dbReference>
<dbReference type="SMART" id="SM00345">
    <property type="entry name" value="HTH_GNTR"/>
    <property type="match status" value="1"/>
</dbReference>
<evidence type="ECO:0000256" key="1">
    <source>
        <dbReference type="ARBA" id="ARBA00022491"/>
    </source>
</evidence>
<dbReference type="InterPro" id="IPR011663">
    <property type="entry name" value="UTRA"/>
</dbReference>
<dbReference type="InterPro" id="IPR000524">
    <property type="entry name" value="Tscrpt_reg_HTH_GntR"/>
</dbReference>
<accession>A0A3R5TCR9</accession>
<name>A0A3R5TCR9_9CLOT</name>
<dbReference type="CDD" id="cd07377">
    <property type="entry name" value="WHTH_GntR"/>
    <property type="match status" value="1"/>
</dbReference>
<keyword evidence="4" id="KW-0804">Transcription</keyword>
<reference evidence="6 7" key="1">
    <citation type="submission" date="2018-01" db="EMBL/GenBank/DDBJ databases">
        <title>Genome Sequencing and Assembly of Anaerobacter polyendosporus strain CT4.</title>
        <authorList>
            <person name="Tachaapaikoon C."/>
            <person name="Sutheeworapong S."/>
            <person name="Jenjaroenpun P."/>
            <person name="Wongsurawat T."/>
            <person name="Nookeaw I."/>
            <person name="Cheawchanlertfa P."/>
            <person name="Kosugi A."/>
            <person name="Cheevadhanarak S."/>
            <person name="Ratanakhanokchai K."/>
        </authorList>
    </citation>
    <scope>NUCLEOTIDE SEQUENCE [LARGE SCALE GENOMIC DNA]</scope>
    <source>
        <strain evidence="6 7">CT4</strain>
    </source>
</reference>
<dbReference type="SMART" id="SM00866">
    <property type="entry name" value="UTRA"/>
    <property type="match status" value="1"/>
</dbReference>
<dbReference type="GO" id="GO:0003700">
    <property type="term" value="F:DNA-binding transcription factor activity"/>
    <property type="evidence" value="ECO:0007669"/>
    <property type="project" value="InterPro"/>
</dbReference>
<keyword evidence="7" id="KW-1185">Reference proteome</keyword>
<dbReference type="SUPFAM" id="SSF46785">
    <property type="entry name" value="Winged helix' DNA-binding domain"/>
    <property type="match status" value="1"/>
</dbReference>
<dbReference type="PROSITE" id="PS50949">
    <property type="entry name" value="HTH_GNTR"/>
    <property type="match status" value="1"/>
</dbReference>
<organism evidence="6 7">
    <name type="scientific">Clostridium manihotivorum</name>
    <dbReference type="NCBI Taxonomy" id="2320868"/>
    <lineage>
        <taxon>Bacteria</taxon>
        <taxon>Bacillati</taxon>
        <taxon>Bacillota</taxon>
        <taxon>Clostridia</taxon>
        <taxon>Eubacteriales</taxon>
        <taxon>Clostridiaceae</taxon>
        <taxon>Clostridium</taxon>
    </lineage>
</organism>
<proteinExistence type="predicted"/>
<dbReference type="InterPro" id="IPR028978">
    <property type="entry name" value="Chorismate_lyase_/UTRA_dom_sf"/>
</dbReference>
<keyword evidence="2" id="KW-0805">Transcription regulation</keyword>